<dbReference type="RefSeq" id="WP_053962064.1">
    <property type="nucleotide sequence ID" value="NZ_CAJPTR010000029.1"/>
</dbReference>
<dbReference type="CDD" id="cd00063">
    <property type="entry name" value="FN3"/>
    <property type="match status" value="1"/>
</dbReference>
<dbReference type="PROSITE" id="PS50853">
    <property type="entry name" value="FN3"/>
    <property type="match status" value="1"/>
</dbReference>
<dbReference type="GO" id="GO:0000272">
    <property type="term" value="P:polysaccharide catabolic process"/>
    <property type="evidence" value="ECO:0007669"/>
    <property type="project" value="UniProtKB-KW"/>
</dbReference>
<sequence>MTSYTRRHFLTGAGATLLSAALPAFGETPASATTINDAALPPAPVAHANPPVASTTAPDEAYTVTDLEIPTVTPTSITFSWSVYRTPHTPHLFPNERRASDAEVWLSDKTTGPLTRVHQSYSRTGLHFVTITGLRPNTTYRFECRSLGRVATPGLWFTIRNKEPETQGKVHTLSRPGGRYLHSMAISNDIHLGKKGHSVTTEPWPEAMIMGMLSDVKRRGIDRIYINGDLCDNGSLAEARRLKELLDTFGQYHKNYFLTRGNHDGYAALTDPLNYSQDKDPIAAVFPHLAPQHAWIVRDHGFRVLGIDTSYPGLTGGHITSQQFTQIEKLLAADPYRPTIVMAHHPVTEAAARSDMRPNIVNAKDALQLQQLFQKAPGVFFMAAGHTHRAHRDAPDLPGGPQFAQLGAAGPYPGGYAILDFYEGGYTVTFHRTATATALAQTAFNRYKSGYEKYGEHSVGLLADRCFTVKRTLTN</sequence>
<dbReference type="Gene3D" id="2.60.40.10">
    <property type="entry name" value="Immunoglobulins"/>
    <property type="match status" value="1"/>
</dbReference>
<dbReference type="EMBL" id="LR584267">
    <property type="protein sequence ID" value="VHO00734.1"/>
    <property type="molecule type" value="Genomic_DNA"/>
</dbReference>
<evidence type="ECO:0000256" key="2">
    <source>
        <dbReference type="ARBA" id="ARBA00022801"/>
    </source>
</evidence>
<proteinExistence type="inferred from homology"/>
<reference evidence="9 10" key="1">
    <citation type="submission" date="2019-04" db="EMBL/GenBank/DDBJ databases">
        <authorList>
            <person name="Seth-Smith MB H."/>
            <person name="Seth-Smith H."/>
        </authorList>
    </citation>
    <scope>NUCLEOTIDE SEQUENCE [LARGE SCALE GENOMIC DNA]</scope>
    <source>
        <strain evidence="9">USB-603019</strain>
    </source>
</reference>
<keyword evidence="5" id="KW-0119">Carbohydrate metabolism</keyword>
<dbReference type="AlphaFoldDB" id="A0A5E3ZXL2"/>
<keyword evidence="5" id="KW-0624">Polysaccharide degradation</keyword>
<dbReference type="InterPro" id="IPR050884">
    <property type="entry name" value="CNP_phosphodiesterase-III"/>
</dbReference>
<evidence type="ECO:0000259" key="8">
    <source>
        <dbReference type="PROSITE" id="PS50853"/>
    </source>
</evidence>
<organism evidence="9 10">
    <name type="scientific">Lawsonella clevelandensis</name>
    <dbReference type="NCBI Taxonomy" id="1528099"/>
    <lineage>
        <taxon>Bacteria</taxon>
        <taxon>Bacillati</taxon>
        <taxon>Actinomycetota</taxon>
        <taxon>Actinomycetes</taxon>
        <taxon>Mycobacteriales</taxon>
        <taxon>Lawsonellaceae</taxon>
        <taxon>Lawsonella</taxon>
    </lineage>
</organism>
<dbReference type="Gene3D" id="3.60.21.10">
    <property type="match status" value="1"/>
</dbReference>
<dbReference type="OrthoDB" id="4507037at2"/>
<feature type="chain" id="PRO_5039606841" evidence="7">
    <location>
        <begin position="27"/>
        <end position="475"/>
    </location>
</feature>
<keyword evidence="4" id="KW-0326">Glycosidase</keyword>
<comment type="similarity">
    <text evidence="6">Belongs to the cyclic nucleotide phosphodiesterase class-III family.</text>
</comment>
<evidence type="ECO:0000256" key="7">
    <source>
        <dbReference type="SAM" id="SignalP"/>
    </source>
</evidence>
<dbReference type="Pfam" id="PF00149">
    <property type="entry name" value="Metallophos"/>
    <property type="match status" value="1"/>
</dbReference>
<keyword evidence="3" id="KW-0408">Iron</keyword>
<dbReference type="PROSITE" id="PS51318">
    <property type="entry name" value="TAT"/>
    <property type="match status" value="1"/>
</dbReference>
<dbReference type="InterPro" id="IPR004843">
    <property type="entry name" value="Calcineurin-like_PHP"/>
</dbReference>
<dbReference type="GeneID" id="84894893"/>
<keyword evidence="1" id="KW-0479">Metal-binding</keyword>
<feature type="signal peptide" evidence="7">
    <location>
        <begin position="1"/>
        <end position="26"/>
    </location>
</feature>
<keyword evidence="10" id="KW-1185">Reference proteome</keyword>
<keyword evidence="7" id="KW-0732">Signal</keyword>
<dbReference type="InterPro" id="IPR006311">
    <property type="entry name" value="TAT_signal"/>
</dbReference>
<dbReference type="InterPro" id="IPR036116">
    <property type="entry name" value="FN3_sf"/>
</dbReference>
<dbReference type="SUPFAM" id="SSF49265">
    <property type="entry name" value="Fibronectin type III"/>
    <property type="match status" value="1"/>
</dbReference>
<feature type="domain" description="Fibronectin type-III" evidence="8">
    <location>
        <begin position="63"/>
        <end position="164"/>
    </location>
</feature>
<protein>
    <submittedName>
        <fullName evidence="9">3',5'-cyclic adenosine monophosphate phosphodiesterase CpdA</fullName>
    </submittedName>
</protein>
<evidence type="ECO:0000313" key="9">
    <source>
        <dbReference type="EMBL" id="VHO00734.1"/>
    </source>
</evidence>
<dbReference type="InterPro" id="IPR013783">
    <property type="entry name" value="Ig-like_fold"/>
</dbReference>
<accession>A0A5E3ZXL2</accession>
<dbReference type="Proteomes" id="UP000324288">
    <property type="component" value="Chromosome"/>
</dbReference>
<evidence type="ECO:0000313" key="10">
    <source>
        <dbReference type="Proteomes" id="UP000324288"/>
    </source>
</evidence>
<keyword evidence="2" id="KW-0378">Hydrolase</keyword>
<evidence type="ECO:0000256" key="4">
    <source>
        <dbReference type="ARBA" id="ARBA00023295"/>
    </source>
</evidence>
<dbReference type="InterPro" id="IPR029052">
    <property type="entry name" value="Metallo-depent_PP-like"/>
</dbReference>
<dbReference type="PANTHER" id="PTHR42988">
    <property type="entry name" value="PHOSPHOHYDROLASE"/>
    <property type="match status" value="1"/>
</dbReference>
<evidence type="ECO:0000256" key="5">
    <source>
        <dbReference type="ARBA" id="ARBA00023326"/>
    </source>
</evidence>
<evidence type="ECO:0000256" key="6">
    <source>
        <dbReference type="ARBA" id="ARBA00025742"/>
    </source>
</evidence>
<evidence type="ECO:0000256" key="1">
    <source>
        <dbReference type="ARBA" id="ARBA00022723"/>
    </source>
</evidence>
<name>A0A5E3ZXL2_9ACTN</name>
<dbReference type="InterPro" id="IPR003961">
    <property type="entry name" value="FN3_dom"/>
</dbReference>
<dbReference type="SUPFAM" id="SSF56300">
    <property type="entry name" value="Metallo-dependent phosphatases"/>
    <property type="match status" value="1"/>
</dbReference>
<dbReference type="GO" id="GO:0016798">
    <property type="term" value="F:hydrolase activity, acting on glycosyl bonds"/>
    <property type="evidence" value="ECO:0007669"/>
    <property type="project" value="UniProtKB-KW"/>
</dbReference>
<evidence type="ECO:0000256" key="3">
    <source>
        <dbReference type="ARBA" id="ARBA00023004"/>
    </source>
</evidence>
<dbReference type="PANTHER" id="PTHR42988:SF2">
    <property type="entry name" value="CYCLIC NUCLEOTIDE PHOSPHODIESTERASE CBUA0032-RELATED"/>
    <property type="match status" value="1"/>
</dbReference>
<gene>
    <name evidence="9" type="primary">cpdA_3</name>
    <name evidence="9" type="ORF">LC603019_00965</name>
</gene>
<dbReference type="GO" id="GO:0046872">
    <property type="term" value="F:metal ion binding"/>
    <property type="evidence" value="ECO:0007669"/>
    <property type="project" value="UniProtKB-KW"/>
</dbReference>